<dbReference type="InterPro" id="IPR009057">
    <property type="entry name" value="Homeodomain-like_sf"/>
</dbReference>
<dbReference type="InterPro" id="IPR035472">
    <property type="entry name" value="RpiR-like_SIS"/>
</dbReference>
<dbReference type="AlphaFoldDB" id="A0A7T7L381"/>
<dbReference type="Pfam" id="PF01380">
    <property type="entry name" value="SIS"/>
    <property type="match status" value="1"/>
</dbReference>
<dbReference type="CDD" id="cd05013">
    <property type="entry name" value="SIS_RpiR"/>
    <property type="match status" value="1"/>
</dbReference>
<name>A0A7T7L381_9ACTN</name>
<feature type="domain" description="SIS" evidence="5">
    <location>
        <begin position="136"/>
        <end position="278"/>
    </location>
</feature>
<evidence type="ECO:0000256" key="1">
    <source>
        <dbReference type="ARBA" id="ARBA00023015"/>
    </source>
</evidence>
<evidence type="ECO:0000313" key="6">
    <source>
        <dbReference type="EMBL" id="QQM45622.1"/>
    </source>
</evidence>
<evidence type="ECO:0000256" key="3">
    <source>
        <dbReference type="ARBA" id="ARBA00023163"/>
    </source>
</evidence>
<accession>A0A7T7L381</accession>
<dbReference type="PANTHER" id="PTHR30514">
    <property type="entry name" value="GLUCOKINASE"/>
    <property type="match status" value="1"/>
</dbReference>
<dbReference type="InterPro" id="IPR036388">
    <property type="entry name" value="WH-like_DNA-bd_sf"/>
</dbReference>
<dbReference type="GO" id="GO:0003677">
    <property type="term" value="F:DNA binding"/>
    <property type="evidence" value="ECO:0007669"/>
    <property type="project" value="UniProtKB-KW"/>
</dbReference>
<dbReference type="Proteomes" id="UP000595636">
    <property type="component" value="Chromosome"/>
</dbReference>
<feature type="domain" description="HTH rpiR-type" evidence="4">
    <location>
        <begin position="13"/>
        <end position="89"/>
    </location>
</feature>
<dbReference type="GO" id="GO:0097367">
    <property type="term" value="F:carbohydrate derivative binding"/>
    <property type="evidence" value="ECO:0007669"/>
    <property type="project" value="InterPro"/>
</dbReference>
<dbReference type="Gene3D" id="1.10.10.10">
    <property type="entry name" value="Winged helix-like DNA-binding domain superfamily/Winged helix DNA-binding domain"/>
    <property type="match status" value="1"/>
</dbReference>
<evidence type="ECO:0000256" key="2">
    <source>
        <dbReference type="ARBA" id="ARBA00023125"/>
    </source>
</evidence>
<dbReference type="InterPro" id="IPR046348">
    <property type="entry name" value="SIS_dom_sf"/>
</dbReference>
<sequence length="297" mass="32244">MASTSKPVPQTFDELLAELQRRATTLTPSQRRLADRVMADPEGVAFMTVSELATAVSVNEATVVRFASSLGLDGYPGLTRLCREQLREQAQLLHRYKSLEQLTAEGGDPLERAVAFDQANIARTFARIPTAAWQEAVSALTSSSRVHVMGVRKCHAPAYLLGYLLGMLREEVRVVAAAAGSLTDELRQVRADDCFVAISIHRYSAETVKALEWARSRGARCLALTDNPSSPLAAAAHHTFYVDAAGPSVLRSLTAFTSLVQALATGVAQERGLEARSTLLEEEELLEQFGIYVTPEG</sequence>
<evidence type="ECO:0000259" key="4">
    <source>
        <dbReference type="PROSITE" id="PS51071"/>
    </source>
</evidence>
<proteinExistence type="predicted"/>
<keyword evidence="2" id="KW-0238">DNA-binding</keyword>
<dbReference type="PROSITE" id="PS51464">
    <property type="entry name" value="SIS"/>
    <property type="match status" value="1"/>
</dbReference>
<keyword evidence="1" id="KW-0805">Transcription regulation</keyword>
<dbReference type="Pfam" id="PF01418">
    <property type="entry name" value="HTH_6"/>
    <property type="match status" value="1"/>
</dbReference>
<dbReference type="RefSeq" id="WP_200400428.1">
    <property type="nucleotide sequence ID" value="NZ_CP066831.1"/>
</dbReference>
<dbReference type="Gene3D" id="3.40.50.10490">
    <property type="entry name" value="Glucose-6-phosphate isomerase like protein, domain 1"/>
    <property type="match status" value="1"/>
</dbReference>
<dbReference type="InterPro" id="IPR001347">
    <property type="entry name" value="SIS_dom"/>
</dbReference>
<dbReference type="GO" id="GO:0003700">
    <property type="term" value="F:DNA-binding transcription factor activity"/>
    <property type="evidence" value="ECO:0007669"/>
    <property type="project" value="InterPro"/>
</dbReference>
<dbReference type="InterPro" id="IPR000281">
    <property type="entry name" value="HTH_RpiR"/>
</dbReference>
<evidence type="ECO:0000313" key="7">
    <source>
        <dbReference type="Proteomes" id="UP000595636"/>
    </source>
</evidence>
<dbReference type="GO" id="GO:1901135">
    <property type="term" value="P:carbohydrate derivative metabolic process"/>
    <property type="evidence" value="ECO:0007669"/>
    <property type="project" value="InterPro"/>
</dbReference>
<protein>
    <submittedName>
        <fullName evidence="6">MurR/RpiR family transcriptional regulator</fullName>
    </submittedName>
</protein>
<dbReference type="PANTHER" id="PTHR30514:SF18">
    <property type="entry name" value="RPIR-FAMILY TRANSCRIPTIONAL REGULATOR"/>
    <property type="match status" value="1"/>
</dbReference>
<gene>
    <name evidence="6" type="ORF">JEQ17_43575</name>
</gene>
<keyword evidence="3" id="KW-0804">Transcription</keyword>
<reference evidence="6 7" key="1">
    <citation type="submission" date="2020-12" db="EMBL/GenBank/DDBJ databases">
        <title>A novel species.</title>
        <authorList>
            <person name="Li K."/>
        </authorList>
    </citation>
    <scope>NUCLEOTIDE SEQUENCE [LARGE SCALE GENOMIC DNA]</scope>
    <source>
        <strain evidence="6 7">ZYC-3</strain>
    </source>
</reference>
<dbReference type="InterPro" id="IPR047640">
    <property type="entry name" value="RpiR-like"/>
</dbReference>
<dbReference type="EMBL" id="CP066831">
    <property type="protein sequence ID" value="QQM45622.1"/>
    <property type="molecule type" value="Genomic_DNA"/>
</dbReference>
<dbReference type="PROSITE" id="PS51071">
    <property type="entry name" value="HTH_RPIR"/>
    <property type="match status" value="1"/>
</dbReference>
<dbReference type="SUPFAM" id="SSF46689">
    <property type="entry name" value="Homeodomain-like"/>
    <property type="match status" value="1"/>
</dbReference>
<evidence type="ECO:0000259" key="5">
    <source>
        <dbReference type="PROSITE" id="PS51464"/>
    </source>
</evidence>
<dbReference type="SUPFAM" id="SSF53697">
    <property type="entry name" value="SIS domain"/>
    <property type="match status" value="1"/>
</dbReference>
<dbReference type="KEGG" id="slf:JEQ17_43575"/>
<organism evidence="6 7">
    <name type="scientific">Streptomyces liliifuscus</name>
    <dbReference type="NCBI Taxonomy" id="2797636"/>
    <lineage>
        <taxon>Bacteria</taxon>
        <taxon>Bacillati</taxon>
        <taxon>Actinomycetota</taxon>
        <taxon>Actinomycetes</taxon>
        <taxon>Kitasatosporales</taxon>
        <taxon>Streptomycetaceae</taxon>
        <taxon>Streptomyces</taxon>
    </lineage>
</organism>
<keyword evidence="7" id="KW-1185">Reference proteome</keyword>